<evidence type="ECO:0000313" key="3">
    <source>
        <dbReference type="EMBL" id="CAB4195820.1"/>
    </source>
</evidence>
<organism evidence="2">
    <name type="scientific">uncultured Caudovirales phage</name>
    <dbReference type="NCBI Taxonomy" id="2100421"/>
    <lineage>
        <taxon>Viruses</taxon>
        <taxon>Duplodnaviria</taxon>
        <taxon>Heunggongvirae</taxon>
        <taxon>Uroviricota</taxon>
        <taxon>Caudoviricetes</taxon>
        <taxon>Peduoviridae</taxon>
        <taxon>Maltschvirus</taxon>
        <taxon>Maltschvirus maltsch</taxon>
    </lineage>
</organism>
<proteinExistence type="predicted"/>
<dbReference type="EMBL" id="LR796842">
    <property type="protein sequence ID" value="CAB4169569.1"/>
    <property type="molecule type" value="Genomic_DNA"/>
</dbReference>
<evidence type="ECO:0000313" key="1">
    <source>
        <dbReference type="EMBL" id="CAB4169569.1"/>
    </source>
</evidence>
<dbReference type="EMBL" id="LR797245">
    <property type="protein sequence ID" value="CAB4195820.1"/>
    <property type="molecule type" value="Genomic_DNA"/>
</dbReference>
<dbReference type="EMBL" id="LR797379">
    <property type="protein sequence ID" value="CAB4211956.1"/>
    <property type="molecule type" value="Genomic_DNA"/>
</dbReference>
<evidence type="ECO:0000313" key="2">
    <source>
        <dbReference type="EMBL" id="CAB4181577.1"/>
    </source>
</evidence>
<name>A0A6J5QGT9_9CAUD</name>
<evidence type="ECO:0000313" key="4">
    <source>
        <dbReference type="EMBL" id="CAB4211956.1"/>
    </source>
</evidence>
<reference evidence="2" key="1">
    <citation type="submission" date="2020-05" db="EMBL/GenBank/DDBJ databases">
        <authorList>
            <person name="Chiriac C."/>
            <person name="Salcher M."/>
            <person name="Ghai R."/>
            <person name="Kavagutti S V."/>
        </authorList>
    </citation>
    <scope>NUCLEOTIDE SEQUENCE</scope>
</reference>
<protein>
    <submittedName>
        <fullName evidence="2">Uncharacterized protein</fullName>
    </submittedName>
</protein>
<sequence>MTPLSAAEMALDAASRAIISAARAHRSALRRGDMLAADTAEGLMDHAITLRDRALEQIAAGRNTLTVNSGDR</sequence>
<gene>
    <name evidence="2" type="ORF">UFOVP1070_48</name>
    <name evidence="3" type="ORF">UFOVP1302_36</name>
    <name evidence="4" type="ORF">UFOVP1416_76</name>
    <name evidence="1" type="ORF">UFOVP895_39</name>
</gene>
<dbReference type="EMBL" id="LR797017">
    <property type="protein sequence ID" value="CAB4181577.1"/>
    <property type="molecule type" value="Genomic_DNA"/>
</dbReference>
<accession>A0A6J5QGT9</accession>